<dbReference type="GO" id="GO:0051017">
    <property type="term" value="P:actin filament bundle assembly"/>
    <property type="evidence" value="ECO:0007669"/>
    <property type="project" value="TreeGrafter"/>
</dbReference>
<organism evidence="8 9">
    <name type="scientific">Chelonoidis abingdonii</name>
    <name type="common">Abingdon island giant tortoise</name>
    <name type="synonym">Testudo abingdonii</name>
    <dbReference type="NCBI Taxonomy" id="106734"/>
    <lineage>
        <taxon>Eukaryota</taxon>
        <taxon>Metazoa</taxon>
        <taxon>Chordata</taxon>
        <taxon>Craniata</taxon>
        <taxon>Vertebrata</taxon>
        <taxon>Euteleostomi</taxon>
        <taxon>Archelosauria</taxon>
        <taxon>Testudinata</taxon>
        <taxon>Testudines</taxon>
        <taxon>Cryptodira</taxon>
        <taxon>Durocryptodira</taxon>
        <taxon>Testudinoidea</taxon>
        <taxon>Testudinidae</taxon>
        <taxon>Chelonoidis</taxon>
    </lineage>
</organism>
<dbReference type="PROSITE" id="PS50231">
    <property type="entry name" value="RICIN_B_LECTIN"/>
    <property type="match status" value="1"/>
</dbReference>
<dbReference type="InterPro" id="IPR010431">
    <property type="entry name" value="Fascin"/>
</dbReference>
<evidence type="ECO:0000256" key="5">
    <source>
        <dbReference type="ARBA" id="ARBA00023212"/>
    </source>
</evidence>
<dbReference type="PANTHER" id="PTHR10551">
    <property type="entry name" value="FASCIN"/>
    <property type="match status" value="1"/>
</dbReference>
<keyword evidence="4 6" id="KW-0009">Actin-binding</keyword>
<accession>A0A8C0H2T6</accession>
<dbReference type="GO" id="GO:0005902">
    <property type="term" value="C:microvillus"/>
    <property type="evidence" value="ECO:0007669"/>
    <property type="project" value="TreeGrafter"/>
</dbReference>
<dbReference type="CDD" id="cd23358">
    <property type="entry name" value="beta-trefoil_FSCN3_rpt4"/>
    <property type="match status" value="1"/>
</dbReference>
<dbReference type="GO" id="GO:0015629">
    <property type="term" value="C:actin cytoskeleton"/>
    <property type="evidence" value="ECO:0007669"/>
    <property type="project" value="TreeGrafter"/>
</dbReference>
<dbReference type="CDD" id="cd23354">
    <property type="entry name" value="beta-trefoil_FSCN3_rpt3"/>
    <property type="match status" value="1"/>
</dbReference>
<dbReference type="AlphaFoldDB" id="A0A8C0H2T6"/>
<feature type="domain" description="Fascin-like" evidence="7">
    <location>
        <begin position="288"/>
        <end position="390"/>
    </location>
</feature>
<dbReference type="FunFam" id="2.80.10.50:FF:000055">
    <property type="entry name" value="Fascin"/>
    <property type="match status" value="1"/>
</dbReference>
<dbReference type="Ensembl" id="ENSCABT00000019728.1">
    <property type="protein sequence ID" value="ENSCABP00000017992.1"/>
    <property type="gene ID" value="ENSCABG00000013365.1"/>
</dbReference>
<dbReference type="Pfam" id="PF06268">
    <property type="entry name" value="Fascin"/>
    <property type="match status" value="3"/>
</dbReference>
<feature type="domain" description="Fascin-like" evidence="7">
    <location>
        <begin position="430"/>
        <end position="508"/>
    </location>
</feature>
<dbReference type="Gene3D" id="2.80.10.50">
    <property type="match status" value="4"/>
</dbReference>
<dbReference type="GO" id="GO:0030027">
    <property type="term" value="C:lamellipodium"/>
    <property type="evidence" value="ECO:0007669"/>
    <property type="project" value="TreeGrafter"/>
</dbReference>
<dbReference type="GO" id="GO:0001726">
    <property type="term" value="C:ruffle"/>
    <property type="evidence" value="ECO:0007669"/>
    <property type="project" value="TreeGrafter"/>
</dbReference>
<comment type="similarity">
    <text evidence="2 6">Belongs to the fascin family.</text>
</comment>
<keyword evidence="9" id="KW-1185">Reference proteome</keyword>
<keyword evidence="3 6" id="KW-0963">Cytoplasm</keyword>
<evidence type="ECO:0000313" key="8">
    <source>
        <dbReference type="Ensembl" id="ENSCABP00000017992.1"/>
    </source>
</evidence>
<gene>
    <name evidence="8" type="primary">FSCN3</name>
</gene>
<dbReference type="GO" id="GO:0030426">
    <property type="term" value="C:growth cone"/>
    <property type="evidence" value="ECO:0007669"/>
    <property type="project" value="TreeGrafter"/>
</dbReference>
<dbReference type="GO" id="GO:0005737">
    <property type="term" value="C:cytoplasm"/>
    <property type="evidence" value="ECO:0007669"/>
    <property type="project" value="Ensembl"/>
</dbReference>
<protein>
    <recommendedName>
        <fullName evidence="6">Fascin</fullName>
    </recommendedName>
</protein>
<dbReference type="InterPro" id="IPR008999">
    <property type="entry name" value="Actin-crosslinking"/>
</dbReference>
<feature type="domain" description="Fascin-like" evidence="7">
    <location>
        <begin position="44"/>
        <end position="147"/>
    </location>
</feature>
<proteinExistence type="inferred from homology"/>
<evidence type="ECO:0000256" key="2">
    <source>
        <dbReference type="ARBA" id="ARBA00007415"/>
    </source>
</evidence>
<evidence type="ECO:0000256" key="6">
    <source>
        <dbReference type="PIRNR" id="PIRNR005682"/>
    </source>
</evidence>
<dbReference type="GeneTree" id="ENSGT00950000183157"/>
<dbReference type="GO" id="GO:0031253">
    <property type="term" value="C:cell projection membrane"/>
    <property type="evidence" value="ECO:0007669"/>
    <property type="project" value="TreeGrafter"/>
</dbReference>
<dbReference type="GO" id="GO:0007163">
    <property type="term" value="P:establishment or maintenance of cell polarity"/>
    <property type="evidence" value="ECO:0007669"/>
    <property type="project" value="TreeGrafter"/>
</dbReference>
<sequence>MKGSLLDLTQCSLKSKESPSWTPLLPCCGAMKVGLINWAGSYLTSECYADGVTVLGNSLGKKQTWELQVSMKQGKQTVVELLGHQGRYLVVDPDGSVRCGKPASVQQSQFLLELHRSGKWTLQLLDSKKYLESDGEDVFCVSRSPSPYQKWLPQLAMHVHIVLYNPTHQCYARADADLDRVWVDTPVPYLEECGFVLRFRNGMYHLETSSHKFVSRAEKLAKKPSAQTAFNLNLKPKCLAFLSDQDGCVLYPQDKRGRLCLGDNPKEKEEWFVIKRCPQWVSLKTKAKRYVSIICDMEVYAGSDKVTPKSVFHYEFDPDTSTVQLKTVNNHYLAQVMANGRRMEPETNFRALWHYGRIFLQAFNGRYLGTMPVGLVVANAMHPGPGEAFGVRLANRSFLVLRGRYGYVGSSACHDVLQCNLLDPDCIELLPCKPGIYHFQAHGRSFWSLSSDGTFRTWGKFALNFCLEIQGSNILAVLAPNGYYMRGDRSGTLLADSEEVTSECLWEF</sequence>
<evidence type="ECO:0000256" key="1">
    <source>
        <dbReference type="ARBA" id="ARBA00004245"/>
    </source>
</evidence>
<dbReference type="GO" id="GO:0030175">
    <property type="term" value="C:filopodium"/>
    <property type="evidence" value="ECO:0007669"/>
    <property type="project" value="TreeGrafter"/>
</dbReference>
<dbReference type="InterPro" id="IPR024703">
    <property type="entry name" value="Fascin_metazoans"/>
</dbReference>
<dbReference type="InterPro" id="IPR022768">
    <property type="entry name" value="Fascin-like_dom"/>
</dbReference>
<reference evidence="8" key="2">
    <citation type="submission" date="2025-09" db="UniProtKB">
        <authorList>
            <consortium name="Ensembl"/>
        </authorList>
    </citation>
    <scope>IDENTIFICATION</scope>
</reference>
<keyword evidence="5 6" id="KW-0206">Cytoskeleton</keyword>
<evidence type="ECO:0000313" key="9">
    <source>
        <dbReference type="Proteomes" id="UP000694404"/>
    </source>
</evidence>
<evidence type="ECO:0000256" key="4">
    <source>
        <dbReference type="ARBA" id="ARBA00023203"/>
    </source>
</evidence>
<reference evidence="8" key="1">
    <citation type="submission" date="2025-08" db="UniProtKB">
        <authorList>
            <consortium name="Ensembl"/>
        </authorList>
    </citation>
    <scope>IDENTIFICATION</scope>
</reference>
<evidence type="ECO:0000256" key="3">
    <source>
        <dbReference type="ARBA" id="ARBA00022490"/>
    </source>
</evidence>
<dbReference type="PIRSF" id="PIRSF005682">
    <property type="entry name" value="Fascin"/>
    <property type="match status" value="1"/>
</dbReference>
<dbReference type="Proteomes" id="UP000694404">
    <property type="component" value="Unplaced"/>
</dbReference>
<dbReference type="PANTHER" id="PTHR10551:SF1">
    <property type="entry name" value="FASCIN-3"/>
    <property type="match status" value="1"/>
</dbReference>
<name>A0A8C0H2T6_CHEAB</name>
<dbReference type="GO" id="GO:0051015">
    <property type="term" value="F:actin filament binding"/>
    <property type="evidence" value="ECO:0007669"/>
    <property type="project" value="InterPro"/>
</dbReference>
<dbReference type="SUPFAM" id="SSF50405">
    <property type="entry name" value="Actin-crosslinking proteins"/>
    <property type="match status" value="4"/>
</dbReference>
<dbReference type="GO" id="GO:0030674">
    <property type="term" value="F:protein-macromolecule adaptor activity"/>
    <property type="evidence" value="ECO:0007669"/>
    <property type="project" value="InterPro"/>
</dbReference>
<evidence type="ECO:0000259" key="7">
    <source>
        <dbReference type="Pfam" id="PF06268"/>
    </source>
</evidence>
<comment type="subcellular location">
    <subcellularLocation>
        <location evidence="1 6">Cytoplasm</location>
        <location evidence="1 6">Cytoskeleton</location>
    </subcellularLocation>
</comment>
<dbReference type="GO" id="GO:0016477">
    <property type="term" value="P:cell migration"/>
    <property type="evidence" value="ECO:0007669"/>
    <property type="project" value="TreeGrafter"/>
</dbReference>